<name>A0A644UBN8_9ZZZZ</name>
<evidence type="ECO:0000313" key="2">
    <source>
        <dbReference type="EMBL" id="MPL76388.1"/>
    </source>
</evidence>
<dbReference type="PANTHER" id="PTHR24347">
    <property type="entry name" value="SERINE/THREONINE-PROTEIN KINASE"/>
    <property type="match status" value="1"/>
</dbReference>
<accession>A0A644UBN8</accession>
<dbReference type="GO" id="GO:0005524">
    <property type="term" value="F:ATP binding"/>
    <property type="evidence" value="ECO:0007669"/>
    <property type="project" value="InterPro"/>
</dbReference>
<dbReference type="PROSITE" id="PS50011">
    <property type="entry name" value="PROTEIN_KINASE_DOM"/>
    <property type="match status" value="1"/>
</dbReference>
<proteinExistence type="predicted"/>
<dbReference type="InterPro" id="IPR000719">
    <property type="entry name" value="Prot_kinase_dom"/>
</dbReference>
<dbReference type="GO" id="GO:0004674">
    <property type="term" value="F:protein serine/threonine kinase activity"/>
    <property type="evidence" value="ECO:0007669"/>
    <property type="project" value="UniProtKB-EC"/>
</dbReference>
<dbReference type="SUPFAM" id="SSF56112">
    <property type="entry name" value="Protein kinase-like (PK-like)"/>
    <property type="match status" value="1"/>
</dbReference>
<feature type="domain" description="Protein kinase" evidence="1">
    <location>
        <begin position="1"/>
        <end position="298"/>
    </location>
</feature>
<dbReference type="EC" id="2.7.11.1" evidence="2"/>
<dbReference type="AlphaFoldDB" id="A0A644UBN8"/>
<protein>
    <submittedName>
        <fullName evidence="2">Serine/threonine-protein kinase PknD</fullName>
        <ecNumber evidence="2">2.7.11.1</ecNumber>
    </submittedName>
</protein>
<reference evidence="2" key="1">
    <citation type="submission" date="2019-08" db="EMBL/GenBank/DDBJ databases">
        <authorList>
            <person name="Kucharzyk K."/>
            <person name="Murdoch R.W."/>
            <person name="Higgins S."/>
            <person name="Loffler F."/>
        </authorList>
    </citation>
    <scope>NUCLEOTIDE SEQUENCE</scope>
</reference>
<gene>
    <name evidence="2" type="primary">pknD_3</name>
    <name evidence="2" type="ORF">SDC9_22233</name>
</gene>
<sequence>MAVPILSREDVELIVPNCKVFSSSLHGGQKLVFPCLISDVKCAIKFILINNEDSNGEEEEFSNSEEIINRAKRELSIMRRVSSPNIIKLGDIDLTQIDYKGQALIYYSEEWIDGNDVGSILKESRVMSIIDTLKLVRDITKAIDCIWNEGNVHRDIKPQNIMRKTIDNTYVLLDLGIAFDIKDVSLTSIGCIVGTRTYVSPEQLDLKNKRSIDFRSDLFSLGVVMYQALTGKHPFYEKGMTEPEIFTKILTETPMAPMELDSNIPSGVNEIVMRLLNKRPYARYKKCSILIDDIEAIIRALEV</sequence>
<evidence type="ECO:0000259" key="1">
    <source>
        <dbReference type="PROSITE" id="PS50011"/>
    </source>
</evidence>
<dbReference type="Gene3D" id="1.10.510.10">
    <property type="entry name" value="Transferase(Phosphotransferase) domain 1"/>
    <property type="match status" value="1"/>
</dbReference>
<dbReference type="CDD" id="cd14014">
    <property type="entry name" value="STKc_PknB_like"/>
    <property type="match status" value="1"/>
</dbReference>
<keyword evidence="2" id="KW-0808">Transferase</keyword>
<dbReference type="InterPro" id="IPR011009">
    <property type="entry name" value="Kinase-like_dom_sf"/>
</dbReference>
<organism evidence="2">
    <name type="scientific">bioreactor metagenome</name>
    <dbReference type="NCBI Taxonomy" id="1076179"/>
    <lineage>
        <taxon>unclassified sequences</taxon>
        <taxon>metagenomes</taxon>
        <taxon>ecological metagenomes</taxon>
    </lineage>
</organism>
<dbReference type="Pfam" id="PF00069">
    <property type="entry name" value="Pkinase"/>
    <property type="match status" value="1"/>
</dbReference>
<dbReference type="EMBL" id="VSSQ01000097">
    <property type="protein sequence ID" value="MPL76388.1"/>
    <property type="molecule type" value="Genomic_DNA"/>
</dbReference>
<comment type="caution">
    <text evidence="2">The sequence shown here is derived from an EMBL/GenBank/DDBJ whole genome shotgun (WGS) entry which is preliminary data.</text>
</comment>
<dbReference type="SMART" id="SM00220">
    <property type="entry name" value="S_TKc"/>
    <property type="match status" value="1"/>
</dbReference>
<keyword evidence="2" id="KW-0418">Kinase</keyword>